<proteinExistence type="predicted"/>
<reference evidence="1" key="1">
    <citation type="submission" date="2020-06" db="EMBL/GenBank/DDBJ databases">
        <authorList>
            <person name="Li T."/>
            <person name="Hu X."/>
            <person name="Zhang T."/>
            <person name="Song X."/>
            <person name="Zhang H."/>
            <person name="Dai N."/>
            <person name="Sheng W."/>
            <person name="Hou X."/>
            <person name="Wei L."/>
        </authorList>
    </citation>
    <scope>NUCLEOTIDE SEQUENCE</scope>
    <source>
        <strain evidence="1">G02</strain>
        <tissue evidence="1">Leaf</tissue>
    </source>
</reference>
<organism evidence="1">
    <name type="scientific">Sesamum radiatum</name>
    <name type="common">Black benniseed</name>
    <dbReference type="NCBI Taxonomy" id="300843"/>
    <lineage>
        <taxon>Eukaryota</taxon>
        <taxon>Viridiplantae</taxon>
        <taxon>Streptophyta</taxon>
        <taxon>Embryophyta</taxon>
        <taxon>Tracheophyta</taxon>
        <taxon>Spermatophyta</taxon>
        <taxon>Magnoliopsida</taxon>
        <taxon>eudicotyledons</taxon>
        <taxon>Gunneridae</taxon>
        <taxon>Pentapetalae</taxon>
        <taxon>asterids</taxon>
        <taxon>lamiids</taxon>
        <taxon>Lamiales</taxon>
        <taxon>Pedaliaceae</taxon>
        <taxon>Sesamum</taxon>
    </lineage>
</organism>
<dbReference type="PANTHER" id="PTHR35833:SF1">
    <property type="entry name" value="GALACTOSE-BINDING DOMAIN-CONTAINING PROTEIN"/>
    <property type="match status" value="1"/>
</dbReference>
<comment type="caution">
    <text evidence="1">The sequence shown here is derived from an EMBL/GenBank/DDBJ whole genome shotgun (WGS) entry which is preliminary data.</text>
</comment>
<evidence type="ECO:0000313" key="1">
    <source>
        <dbReference type="EMBL" id="KAL0308801.1"/>
    </source>
</evidence>
<dbReference type="EMBL" id="JACGWJ010000027">
    <property type="protein sequence ID" value="KAL0308801.1"/>
    <property type="molecule type" value="Genomic_DNA"/>
</dbReference>
<reference evidence="1" key="2">
    <citation type="journal article" date="2024" name="Plant">
        <title>Genomic evolution and insights into agronomic trait innovations of Sesamum species.</title>
        <authorList>
            <person name="Miao H."/>
            <person name="Wang L."/>
            <person name="Qu L."/>
            <person name="Liu H."/>
            <person name="Sun Y."/>
            <person name="Le M."/>
            <person name="Wang Q."/>
            <person name="Wei S."/>
            <person name="Zheng Y."/>
            <person name="Lin W."/>
            <person name="Duan Y."/>
            <person name="Cao H."/>
            <person name="Xiong S."/>
            <person name="Wang X."/>
            <person name="Wei L."/>
            <person name="Li C."/>
            <person name="Ma Q."/>
            <person name="Ju M."/>
            <person name="Zhao R."/>
            <person name="Li G."/>
            <person name="Mu C."/>
            <person name="Tian Q."/>
            <person name="Mei H."/>
            <person name="Zhang T."/>
            <person name="Gao T."/>
            <person name="Zhang H."/>
        </authorList>
    </citation>
    <scope>NUCLEOTIDE SEQUENCE</scope>
    <source>
        <strain evidence="1">G02</strain>
    </source>
</reference>
<dbReference type="PANTHER" id="PTHR35833">
    <property type="entry name" value="GALACTOSE-BINDING DOMAIN-LIKE, ARMADILLO-TYPE FOLD PROTEIN-RELATED"/>
    <property type="match status" value="1"/>
</dbReference>
<accession>A0AAW2KSU3</accession>
<sequence>MSAVLTKLMRTSLFGSNHLYRLHSQIVATSSSLIYRPLLRACAGYLASFSPSHTANLPSSESRFDNTFDMLVTEHMMAKAACILIDLCSGVLAPWMPQVIAKVDLTVELLEDLLGVIQDAKQRILFLVEMLEPFLDPSLTPLKGMIAFGNVSSIFSENQEQNCAIALNVIRTAIRKSGVLPSLEAEWRSGSLAPRGSGVVCLVLWERAQPVLHVLFSKEIIIMFVRDVDNTLKFFMCSVLLSVLDAQMQLPPDIDQCKFSASGTVEPQSSAVLPSNCNGVASSKSNHQENADVKVDVIDINGKVDVSEDASLLFAPPELSRMSLTHVPATSDIKMSDSKLSKCQF</sequence>
<gene>
    <name evidence="1" type="ORF">Sradi_5822400</name>
</gene>
<name>A0AAW2KSU3_SESRA</name>
<protein>
    <submittedName>
        <fullName evidence="1">Uncharacterized protein</fullName>
    </submittedName>
</protein>
<dbReference type="AlphaFoldDB" id="A0AAW2KSU3"/>